<dbReference type="Pfam" id="PF22296">
    <property type="entry name" value="bAvd"/>
    <property type="match status" value="1"/>
</dbReference>
<gene>
    <name evidence="2" type="primary">avd</name>
    <name evidence="2" type="ORF">DEM34_10935</name>
</gene>
<dbReference type="RefSeq" id="WP_109678852.1">
    <property type="nucleotide sequence ID" value="NZ_QFFI01000015.1"/>
</dbReference>
<protein>
    <submittedName>
        <fullName evidence="2">Diversity-generating retroelement protein Avd</fullName>
    </submittedName>
</protein>
<evidence type="ECO:0000259" key="1">
    <source>
        <dbReference type="Pfam" id="PF22296"/>
    </source>
</evidence>
<feature type="domain" description="bAvd-like" evidence="1">
    <location>
        <begin position="14"/>
        <end position="117"/>
    </location>
</feature>
<dbReference type="Gene3D" id="1.20.1440.60">
    <property type="entry name" value="23S rRNA-intervening sequence"/>
    <property type="match status" value="1"/>
</dbReference>
<evidence type="ECO:0000313" key="3">
    <source>
        <dbReference type="Proteomes" id="UP000245474"/>
    </source>
</evidence>
<dbReference type="InterPro" id="IPR036583">
    <property type="entry name" value="23S_rRNA_IVS_sf"/>
</dbReference>
<reference evidence="2 3" key="1">
    <citation type="submission" date="2018-05" db="EMBL/GenBank/DDBJ databases">
        <title>Spiribacter halobius sp. nov., a moderately halophilic bacterium isolated from marine solar saltern.</title>
        <authorList>
            <person name="Zheng W.-S."/>
            <person name="Lu D.-C."/>
            <person name="Du Z.-J."/>
        </authorList>
    </citation>
    <scope>NUCLEOTIDE SEQUENCE [LARGE SCALE GENOMIC DNA]</scope>
    <source>
        <strain evidence="2 3">E85</strain>
    </source>
</reference>
<dbReference type="EMBL" id="QFFI01000015">
    <property type="protein sequence ID" value="PWG62873.1"/>
    <property type="molecule type" value="Genomic_DNA"/>
</dbReference>
<name>A0A2U2N1D5_9GAMM</name>
<comment type="caution">
    <text evidence="2">The sequence shown here is derived from an EMBL/GenBank/DDBJ whole genome shotgun (WGS) entry which is preliminary data.</text>
</comment>
<accession>A0A2U2N1D5</accession>
<proteinExistence type="predicted"/>
<dbReference type="CDD" id="cd16376">
    <property type="entry name" value="Avd_like"/>
    <property type="match status" value="1"/>
</dbReference>
<dbReference type="AlphaFoldDB" id="A0A2U2N1D5"/>
<sequence length="119" mass="13675">MTWRPEEVPRQRGLVVVSKAERLIADLGPQIDRIPKHQRYRFAVRLEAALWELVRRLIEAATSGQKSKVYRADEQIRYLHALLRHGAERRLLGAKRVGEAAGQLSEIGAMVGAWRQRLK</sequence>
<dbReference type="OrthoDB" id="9181958at2"/>
<dbReference type="NCBIfam" id="NF033474">
    <property type="entry name" value="DivGenRetAVD"/>
    <property type="match status" value="1"/>
</dbReference>
<dbReference type="Proteomes" id="UP000245474">
    <property type="component" value="Unassembled WGS sequence"/>
</dbReference>
<keyword evidence="3" id="KW-1185">Reference proteome</keyword>
<organism evidence="2 3">
    <name type="scientific">Sediminicurvatus halobius</name>
    <dbReference type="NCBI Taxonomy" id="2182432"/>
    <lineage>
        <taxon>Bacteria</taxon>
        <taxon>Pseudomonadati</taxon>
        <taxon>Pseudomonadota</taxon>
        <taxon>Gammaproteobacteria</taxon>
        <taxon>Chromatiales</taxon>
        <taxon>Ectothiorhodospiraceae</taxon>
        <taxon>Sediminicurvatus</taxon>
    </lineage>
</organism>
<evidence type="ECO:0000313" key="2">
    <source>
        <dbReference type="EMBL" id="PWG62873.1"/>
    </source>
</evidence>
<dbReference type="InterPro" id="IPR055360">
    <property type="entry name" value="bAvd"/>
</dbReference>